<evidence type="ECO:0000259" key="5">
    <source>
        <dbReference type="Pfam" id="PF01951"/>
    </source>
</evidence>
<organism evidence="6 7">
    <name type="scientific">Dactylosporangium cerinum</name>
    <dbReference type="NCBI Taxonomy" id="1434730"/>
    <lineage>
        <taxon>Bacteria</taxon>
        <taxon>Bacillati</taxon>
        <taxon>Actinomycetota</taxon>
        <taxon>Actinomycetes</taxon>
        <taxon>Micromonosporales</taxon>
        <taxon>Micromonosporaceae</taxon>
        <taxon>Dactylosporangium</taxon>
    </lineage>
</organism>
<evidence type="ECO:0000256" key="3">
    <source>
        <dbReference type="ARBA" id="ARBA00022723"/>
    </source>
</evidence>
<name>A0ABV9WD50_9ACTN</name>
<comment type="caution">
    <text evidence="6">The sequence shown here is derived from an EMBL/GenBank/DDBJ whole genome shotgun (WGS) entry which is preliminary data.</text>
</comment>
<feature type="domain" description="Archease" evidence="5">
    <location>
        <begin position="29"/>
        <end position="159"/>
    </location>
</feature>
<proteinExistence type="inferred from homology"/>
<evidence type="ECO:0000313" key="6">
    <source>
        <dbReference type="EMBL" id="MFC5005424.1"/>
    </source>
</evidence>
<reference evidence="7" key="1">
    <citation type="journal article" date="2019" name="Int. J. Syst. Evol. Microbiol.">
        <title>The Global Catalogue of Microorganisms (GCM) 10K type strain sequencing project: providing services to taxonomists for standard genome sequencing and annotation.</title>
        <authorList>
            <consortium name="The Broad Institute Genomics Platform"/>
            <consortium name="The Broad Institute Genome Sequencing Center for Infectious Disease"/>
            <person name="Wu L."/>
            <person name="Ma J."/>
        </authorList>
    </citation>
    <scope>NUCLEOTIDE SEQUENCE [LARGE SCALE GENOMIC DNA]</scope>
    <source>
        <strain evidence="7">CGMCC 4.7152</strain>
    </source>
</reference>
<evidence type="ECO:0000256" key="2">
    <source>
        <dbReference type="ARBA" id="ARBA00022694"/>
    </source>
</evidence>
<dbReference type="InterPro" id="IPR036820">
    <property type="entry name" value="Archease_dom_sf"/>
</dbReference>
<dbReference type="EMBL" id="JBHSIU010000073">
    <property type="protein sequence ID" value="MFC5005424.1"/>
    <property type="molecule type" value="Genomic_DNA"/>
</dbReference>
<keyword evidence="7" id="KW-1185">Reference proteome</keyword>
<dbReference type="Pfam" id="PF01951">
    <property type="entry name" value="Archease"/>
    <property type="match status" value="1"/>
</dbReference>
<evidence type="ECO:0000256" key="1">
    <source>
        <dbReference type="ARBA" id="ARBA00007963"/>
    </source>
</evidence>
<keyword evidence="3" id="KW-0479">Metal-binding</keyword>
<keyword evidence="4" id="KW-0106">Calcium</keyword>
<dbReference type="Proteomes" id="UP001595912">
    <property type="component" value="Unassembled WGS sequence"/>
</dbReference>
<protein>
    <submittedName>
        <fullName evidence="6">Archease</fullName>
    </submittedName>
</protein>
<sequence>MVTLPRHAGAAGSGLEAVMGERPAAGHRSVSHTADVRIESWAPSREHCVVEAVAAMVGNFAEVSGAVPTTTVRFRAGPGPDADLLVAVLDEVIYLIDTTGRLPVAAQAEAGDGSLDVRLSMVDAGRAELVGAVPKGVSLHDLRFGREGVGWSCSVTIDV</sequence>
<gene>
    <name evidence="6" type="ORF">ACFPIJ_47295</name>
</gene>
<keyword evidence="2" id="KW-0819">tRNA processing</keyword>
<accession>A0ABV9WD50</accession>
<dbReference type="RefSeq" id="WP_380126063.1">
    <property type="nucleotide sequence ID" value="NZ_JBHSIU010000073.1"/>
</dbReference>
<evidence type="ECO:0000313" key="7">
    <source>
        <dbReference type="Proteomes" id="UP001595912"/>
    </source>
</evidence>
<dbReference type="Gene3D" id="3.55.10.10">
    <property type="entry name" value="Archease domain"/>
    <property type="match status" value="1"/>
</dbReference>
<evidence type="ECO:0000256" key="4">
    <source>
        <dbReference type="ARBA" id="ARBA00022837"/>
    </source>
</evidence>
<dbReference type="InterPro" id="IPR023572">
    <property type="entry name" value="Archease_dom"/>
</dbReference>
<dbReference type="SUPFAM" id="SSF69819">
    <property type="entry name" value="MTH1598-like"/>
    <property type="match status" value="1"/>
</dbReference>
<comment type="similarity">
    <text evidence="1">Belongs to the archease family.</text>
</comment>